<evidence type="ECO:0000313" key="4">
    <source>
        <dbReference type="Proteomes" id="UP000608754"/>
    </source>
</evidence>
<dbReference type="Gene3D" id="3.40.50.80">
    <property type="entry name" value="Nucleotide-binding domain of ferredoxin-NADP reductase (FNR) module"/>
    <property type="match status" value="1"/>
</dbReference>
<accession>A0A8J7G588</accession>
<gene>
    <name evidence="3" type="ORF">IM532_05370</name>
</gene>
<dbReference type="Proteomes" id="UP000608754">
    <property type="component" value="Unassembled WGS sequence"/>
</dbReference>
<reference evidence="3" key="1">
    <citation type="submission" date="2020-10" db="EMBL/GenBank/DDBJ databases">
        <authorList>
            <person name="Lu T."/>
            <person name="Wang Q."/>
            <person name="Han X."/>
        </authorList>
    </citation>
    <scope>NUCLEOTIDE SEQUENCE</scope>
    <source>
        <strain evidence="3">WQ 117</strain>
    </source>
</reference>
<evidence type="ECO:0000313" key="3">
    <source>
        <dbReference type="EMBL" id="MBF0596882.1"/>
    </source>
</evidence>
<comment type="similarity">
    <text evidence="1">Belongs to the SIP oxidoreductase family.</text>
</comment>
<dbReference type="PANTHER" id="PTHR30157:SF0">
    <property type="entry name" value="NADPH-DEPENDENT FERRIC-CHELATE REDUCTASE"/>
    <property type="match status" value="1"/>
</dbReference>
<sequence length="280" mass="31868">MAEKTKIAKEKFYLKRKEYVTPHLIRLYLGNDEVEVFENTTLGGTCKLSFPPLGIRDIHFAEYDENSKKWYTPSDKFKPVTRTYTLRGVNANHNELIVDVADHGDNGPGSRWAKNAKIGDRIGVSMKEKKKDIAPKTDFICLAADLTGLPVISVIIESLPATTKGIVCIEIPTKEDVHKIETKANLEFKWIVNPQRGKGTALAKLITSQKYPKRKEGKRFIYAAGESQSIKKIKSFFKEDLEWAKDEMYCTSHWKAGKAERNGLEECHDRIEQTETVKVF</sequence>
<dbReference type="Pfam" id="PF04954">
    <property type="entry name" value="SIP"/>
    <property type="match status" value="1"/>
</dbReference>
<dbReference type="CDD" id="cd06193">
    <property type="entry name" value="siderophore_interacting"/>
    <property type="match status" value="1"/>
</dbReference>
<dbReference type="InterPro" id="IPR007037">
    <property type="entry name" value="SIP_rossman_dom"/>
</dbReference>
<comment type="caution">
    <text evidence="3">The sequence shown here is derived from an EMBL/GenBank/DDBJ whole genome shotgun (WGS) entry which is preliminary data.</text>
</comment>
<protein>
    <submittedName>
        <fullName evidence="3">Siderophore-interacting protein</fullName>
    </submittedName>
</protein>
<keyword evidence="4" id="KW-1185">Reference proteome</keyword>
<dbReference type="PROSITE" id="PS51384">
    <property type="entry name" value="FAD_FR"/>
    <property type="match status" value="1"/>
</dbReference>
<dbReference type="GO" id="GO:0016491">
    <property type="term" value="F:oxidoreductase activity"/>
    <property type="evidence" value="ECO:0007669"/>
    <property type="project" value="InterPro"/>
</dbReference>
<dbReference type="RefSeq" id="WP_194182421.1">
    <property type="nucleotide sequence ID" value="NZ_JADGIK010000003.1"/>
</dbReference>
<feature type="domain" description="FAD-binding FR-type" evidence="2">
    <location>
        <begin position="7"/>
        <end position="142"/>
    </location>
</feature>
<dbReference type="InterPro" id="IPR039374">
    <property type="entry name" value="SIP_fam"/>
</dbReference>
<proteinExistence type="inferred from homology"/>
<dbReference type="SUPFAM" id="SSF63380">
    <property type="entry name" value="Riboflavin synthase domain-like"/>
    <property type="match status" value="1"/>
</dbReference>
<dbReference type="InterPro" id="IPR017938">
    <property type="entry name" value="Riboflavin_synthase-like_b-brl"/>
</dbReference>
<dbReference type="Pfam" id="PF08021">
    <property type="entry name" value="FAD_binding_9"/>
    <property type="match status" value="1"/>
</dbReference>
<evidence type="ECO:0000259" key="2">
    <source>
        <dbReference type="PROSITE" id="PS51384"/>
    </source>
</evidence>
<dbReference type="AlphaFoldDB" id="A0A8J7G588"/>
<dbReference type="EMBL" id="JADGIK010000003">
    <property type="protein sequence ID" value="MBF0596882.1"/>
    <property type="molecule type" value="Genomic_DNA"/>
</dbReference>
<name>A0A8J7G588_9FLAO</name>
<dbReference type="InterPro" id="IPR013113">
    <property type="entry name" value="SIP_FAD-bd"/>
</dbReference>
<evidence type="ECO:0000256" key="1">
    <source>
        <dbReference type="ARBA" id="ARBA00035644"/>
    </source>
</evidence>
<dbReference type="PANTHER" id="PTHR30157">
    <property type="entry name" value="FERRIC REDUCTASE, NADPH-DEPENDENT"/>
    <property type="match status" value="1"/>
</dbReference>
<dbReference type="Gene3D" id="2.40.30.10">
    <property type="entry name" value="Translation factors"/>
    <property type="match status" value="1"/>
</dbReference>
<dbReference type="InterPro" id="IPR017927">
    <property type="entry name" value="FAD-bd_FR_type"/>
</dbReference>
<dbReference type="InterPro" id="IPR039261">
    <property type="entry name" value="FNR_nucleotide-bd"/>
</dbReference>
<organism evidence="3 4">
    <name type="scientific">Faecalibacter rhinopitheci</name>
    <dbReference type="NCBI Taxonomy" id="2779678"/>
    <lineage>
        <taxon>Bacteria</taxon>
        <taxon>Pseudomonadati</taxon>
        <taxon>Bacteroidota</taxon>
        <taxon>Flavobacteriia</taxon>
        <taxon>Flavobacteriales</taxon>
        <taxon>Weeksellaceae</taxon>
        <taxon>Faecalibacter</taxon>
    </lineage>
</organism>